<dbReference type="PANTHER" id="PTHR30265:SF2">
    <property type="entry name" value="TRANSCRIPTION TERMINATION_ANTITERMINATION PROTEIN NUSG"/>
    <property type="match status" value="1"/>
</dbReference>
<reference evidence="10 12" key="1">
    <citation type="journal article" date="2016" name="BMC Genomics">
        <title>Consensus pan-genome assembly of the specialised wine bacterium Oenococcus oeni.</title>
        <authorList>
            <person name="Sternes P.R."/>
            <person name="Borneman A.R."/>
        </authorList>
    </citation>
    <scope>NUCLEOTIDE SEQUENCE [LARGE SCALE GENOMIC DNA]</scope>
    <source>
        <strain evidence="10 12">AWRIB661</strain>
    </source>
</reference>
<dbReference type="Proteomes" id="UP000294726">
    <property type="component" value="Chromosome"/>
</dbReference>
<dbReference type="GO" id="GO:0006353">
    <property type="term" value="P:DNA-templated transcription termination"/>
    <property type="evidence" value="ECO:0007669"/>
    <property type="project" value="UniProtKB-UniRule"/>
</dbReference>
<dbReference type="SUPFAM" id="SSF50104">
    <property type="entry name" value="Translation proteins SH3-like domain"/>
    <property type="match status" value="1"/>
</dbReference>
<dbReference type="InterPro" id="IPR001062">
    <property type="entry name" value="Transcrpt_antiterm_NusG"/>
</dbReference>
<dbReference type="RefSeq" id="WP_002816367.1">
    <property type="nucleotide sequence ID" value="NZ_CP014324.1"/>
</dbReference>
<dbReference type="GO" id="GO:0031564">
    <property type="term" value="P:transcription antitermination"/>
    <property type="evidence" value="ECO:0007669"/>
    <property type="project" value="UniProtKB-UniRule"/>
</dbReference>
<dbReference type="GeneID" id="75066321"/>
<dbReference type="InterPro" id="IPR006645">
    <property type="entry name" value="NGN-like_dom"/>
</dbReference>
<dbReference type="InterPro" id="IPR043425">
    <property type="entry name" value="NusG-like"/>
</dbReference>
<evidence type="ECO:0000256" key="5">
    <source>
        <dbReference type="HAMAP-Rule" id="MF_00948"/>
    </source>
</evidence>
<comment type="similarity">
    <text evidence="5 7">Belongs to the NusG family.</text>
</comment>
<organism evidence="10 12">
    <name type="scientific">Oenococcus oeni</name>
    <name type="common">Leuconostoc oenos</name>
    <dbReference type="NCBI Taxonomy" id="1247"/>
    <lineage>
        <taxon>Bacteria</taxon>
        <taxon>Bacillati</taxon>
        <taxon>Bacillota</taxon>
        <taxon>Bacilli</taxon>
        <taxon>Lactobacillales</taxon>
        <taxon>Lactobacillaceae</taxon>
        <taxon>Oenococcus</taxon>
    </lineage>
</organism>
<dbReference type="EMBL" id="MLOK01000047">
    <property type="protein sequence ID" value="OIM20839.1"/>
    <property type="molecule type" value="Genomic_DNA"/>
</dbReference>
<reference evidence="9" key="3">
    <citation type="submission" date="2019-10" db="EMBL/GenBank/DDBJ databases">
        <title>Malate fermentation in French cider.</title>
        <authorList>
            <person name="Cousin F.J."/>
            <person name="Medina Fernandez S."/>
            <person name="Misery B."/>
            <person name="Laplace J.-M."/>
            <person name="Cretenet M."/>
        </authorList>
    </citation>
    <scope>NUCLEOTIDE SEQUENCE</scope>
    <source>
        <strain evidence="9">UCMA15129</strain>
    </source>
</reference>
<evidence type="ECO:0000256" key="6">
    <source>
        <dbReference type="NCBIfam" id="TIGR00922"/>
    </source>
</evidence>
<keyword evidence="1 5" id="KW-0806">Transcription termination</keyword>
<dbReference type="Gene3D" id="2.30.30.30">
    <property type="match status" value="1"/>
</dbReference>
<dbReference type="AlphaFoldDB" id="A0A483BJ49"/>
<evidence type="ECO:0000256" key="1">
    <source>
        <dbReference type="ARBA" id="ARBA00022472"/>
    </source>
</evidence>
<evidence type="ECO:0000256" key="7">
    <source>
        <dbReference type="RuleBase" id="RU000538"/>
    </source>
</evidence>
<dbReference type="GO" id="GO:0032784">
    <property type="term" value="P:regulation of DNA-templated transcription elongation"/>
    <property type="evidence" value="ECO:0007669"/>
    <property type="project" value="InterPro"/>
</dbReference>
<protein>
    <recommendedName>
        <fullName evidence="5 6">Transcription termination/antitermination protein NusG</fullName>
    </recommendedName>
</protein>
<evidence type="ECO:0000259" key="8">
    <source>
        <dbReference type="SMART" id="SM00738"/>
    </source>
</evidence>
<dbReference type="OMA" id="EWYVIHT"/>
<proteinExistence type="inferred from homology"/>
<dbReference type="HAMAP" id="MF_00948">
    <property type="entry name" value="NusG"/>
    <property type="match status" value="1"/>
</dbReference>
<evidence type="ECO:0000256" key="3">
    <source>
        <dbReference type="ARBA" id="ARBA00023015"/>
    </source>
</evidence>
<dbReference type="FunFam" id="3.30.70.940:FF:000002">
    <property type="entry name" value="Transcription termination/antitermination protein NusG"/>
    <property type="match status" value="1"/>
</dbReference>
<dbReference type="Gene3D" id="3.30.70.940">
    <property type="entry name" value="NusG, N-terminal domain"/>
    <property type="match status" value="1"/>
</dbReference>
<dbReference type="CDD" id="cd09891">
    <property type="entry name" value="NGN_Bact_1"/>
    <property type="match status" value="1"/>
</dbReference>
<dbReference type="EMBL" id="LR031358">
    <property type="protein sequence ID" value="VDB98711.1"/>
    <property type="molecule type" value="Genomic_DNA"/>
</dbReference>
<evidence type="ECO:0000313" key="13">
    <source>
        <dbReference type="Proteomes" id="UP000294726"/>
    </source>
</evidence>
<dbReference type="InterPro" id="IPR036735">
    <property type="entry name" value="NGN_dom_sf"/>
</dbReference>
<dbReference type="InterPro" id="IPR047050">
    <property type="entry name" value="NGN"/>
</dbReference>
<dbReference type="InterPro" id="IPR014722">
    <property type="entry name" value="Rib_uL2_dom2"/>
</dbReference>
<dbReference type="PRINTS" id="PR00338">
    <property type="entry name" value="NUSGTNSCPFCT"/>
</dbReference>
<evidence type="ECO:0000256" key="2">
    <source>
        <dbReference type="ARBA" id="ARBA00022814"/>
    </source>
</evidence>
<dbReference type="EMBL" id="WERV01000001">
    <property type="protein sequence ID" value="MDV7714492.1"/>
    <property type="molecule type" value="Genomic_DNA"/>
</dbReference>
<accession>A0A483BJ49</accession>
<reference evidence="11 13" key="2">
    <citation type="submission" date="2018-08" db="EMBL/GenBank/DDBJ databases">
        <authorList>
            <person name="Lorentzen P. G. S. M."/>
        </authorList>
    </citation>
    <scope>NUCLEOTIDE SEQUENCE [LARGE SCALE GENOMIC DNA]</scope>
    <source>
        <strain evidence="11 13">CRBO_1381</strain>
    </source>
</reference>
<name>A0A483BJ49_OENOE</name>
<dbReference type="Pfam" id="PF02357">
    <property type="entry name" value="NusG"/>
    <property type="match status" value="1"/>
</dbReference>
<evidence type="ECO:0000313" key="9">
    <source>
        <dbReference type="EMBL" id="MDV7714492.1"/>
    </source>
</evidence>
<dbReference type="Proteomes" id="UP000181728">
    <property type="component" value="Unassembled WGS sequence"/>
</dbReference>
<dbReference type="PANTHER" id="PTHR30265">
    <property type="entry name" value="RHO-INTERACTING TRANSCRIPTION TERMINATION FACTOR NUSG"/>
    <property type="match status" value="1"/>
</dbReference>
<keyword evidence="2 5" id="KW-0889">Transcription antitermination</keyword>
<sequence>MAEEEPQKDWYVVHTYSGYENRVKQNLEQRRESMGMTDFIFQVIVPENEKIKTGPNGELKKVVENDFPGYVLVEMVMTDQSWYVVRNTPGVTGFLGSHGQGSKPNPVTKDEIDRIMHRMGLIERKVDDLNVKVGETVSIIGGAMNGMEGKITAIDREKQEVQVLVDMFGRETETEVPFNDIDKIY</sequence>
<dbReference type="CDD" id="cd06091">
    <property type="entry name" value="KOW_NusG"/>
    <property type="match status" value="1"/>
</dbReference>
<dbReference type="SUPFAM" id="SSF82679">
    <property type="entry name" value="N-utilization substance G protein NusG, N-terminal domain"/>
    <property type="match status" value="1"/>
</dbReference>
<evidence type="ECO:0000256" key="4">
    <source>
        <dbReference type="ARBA" id="ARBA00023163"/>
    </source>
</evidence>
<keyword evidence="3 5" id="KW-0805">Transcription regulation</keyword>
<dbReference type="GO" id="GO:0006354">
    <property type="term" value="P:DNA-templated transcription elongation"/>
    <property type="evidence" value="ECO:0007669"/>
    <property type="project" value="UniProtKB-UniRule"/>
</dbReference>
<evidence type="ECO:0000313" key="12">
    <source>
        <dbReference type="Proteomes" id="UP000181728"/>
    </source>
</evidence>
<evidence type="ECO:0000313" key="11">
    <source>
        <dbReference type="EMBL" id="VDB98711.1"/>
    </source>
</evidence>
<dbReference type="GO" id="GO:0005829">
    <property type="term" value="C:cytosol"/>
    <property type="evidence" value="ECO:0007669"/>
    <property type="project" value="TreeGrafter"/>
</dbReference>
<feature type="domain" description="NusG-like N-terminal" evidence="8">
    <location>
        <begin position="7"/>
        <end position="119"/>
    </location>
</feature>
<gene>
    <name evidence="5 9" type="primary">nusG</name>
    <name evidence="10" type="ORF">ATX59_06975</name>
    <name evidence="9" type="ORF">GA838_01675</name>
    <name evidence="11" type="ORF">OENI_1433</name>
</gene>
<dbReference type="InterPro" id="IPR008991">
    <property type="entry name" value="Translation_prot_SH3-like_sf"/>
</dbReference>
<dbReference type="NCBIfam" id="TIGR00922">
    <property type="entry name" value="nusG"/>
    <property type="match status" value="1"/>
</dbReference>
<dbReference type="SMART" id="SM00738">
    <property type="entry name" value="NGN"/>
    <property type="match status" value="1"/>
</dbReference>
<evidence type="ECO:0000313" key="10">
    <source>
        <dbReference type="EMBL" id="OIM20839.1"/>
    </source>
</evidence>
<comment type="function">
    <text evidence="5 7">Participates in transcription elongation, termination and antitermination.</text>
</comment>
<dbReference type="Proteomes" id="UP001281024">
    <property type="component" value="Unassembled WGS sequence"/>
</dbReference>
<keyword evidence="4 5" id="KW-0804">Transcription</keyword>